<evidence type="ECO:0000313" key="4">
    <source>
        <dbReference type="Proteomes" id="UP000029736"/>
    </source>
</evidence>
<keyword evidence="4" id="KW-1185">Reference proteome</keyword>
<dbReference type="STRING" id="1524460.IX84_01735"/>
<organism evidence="3 4">
    <name type="scientific">Phaeodactylibacter xiamenensis</name>
    <dbReference type="NCBI Taxonomy" id="1524460"/>
    <lineage>
        <taxon>Bacteria</taxon>
        <taxon>Pseudomonadati</taxon>
        <taxon>Bacteroidota</taxon>
        <taxon>Saprospiria</taxon>
        <taxon>Saprospirales</taxon>
        <taxon>Haliscomenobacteraceae</taxon>
        <taxon>Phaeodactylibacter</taxon>
    </lineage>
</organism>
<comment type="similarity">
    <text evidence="1">Belongs to the peptidase C56 family.</text>
</comment>
<dbReference type="GO" id="GO:0016740">
    <property type="term" value="F:transferase activity"/>
    <property type="evidence" value="ECO:0007669"/>
    <property type="project" value="UniProtKB-KW"/>
</dbReference>
<dbReference type="InterPro" id="IPR002818">
    <property type="entry name" value="DJ-1/PfpI"/>
</dbReference>
<dbReference type="PANTHER" id="PTHR42733:SF12">
    <property type="entry name" value="PROTEINASE"/>
    <property type="match status" value="1"/>
</dbReference>
<evidence type="ECO:0000313" key="3">
    <source>
        <dbReference type="EMBL" id="KGE89524.1"/>
    </source>
</evidence>
<keyword evidence="3" id="KW-0315">Glutamine amidotransferase</keyword>
<gene>
    <name evidence="3" type="ORF">IX84_01735</name>
</gene>
<evidence type="ECO:0000259" key="2">
    <source>
        <dbReference type="Pfam" id="PF01965"/>
    </source>
</evidence>
<dbReference type="RefSeq" id="WP_044216016.1">
    <property type="nucleotide sequence ID" value="NZ_JBKAGJ010000005.1"/>
</dbReference>
<dbReference type="NCBIfam" id="TIGR01382">
    <property type="entry name" value="PfpI"/>
    <property type="match status" value="1"/>
</dbReference>
<proteinExistence type="inferred from homology"/>
<feature type="domain" description="DJ-1/PfpI" evidence="2">
    <location>
        <begin position="10"/>
        <end position="178"/>
    </location>
</feature>
<dbReference type="InterPro" id="IPR006286">
    <property type="entry name" value="C56_PfpI-like"/>
</dbReference>
<keyword evidence="3" id="KW-0808">Transferase</keyword>
<name>A0A098SAG1_9BACT</name>
<dbReference type="PROSITE" id="PS51276">
    <property type="entry name" value="PEPTIDASE_C56_PFPI"/>
    <property type="match status" value="1"/>
</dbReference>
<protein>
    <submittedName>
        <fullName evidence="3">Glutamine amidotransferase</fullName>
    </submittedName>
</protein>
<dbReference type="CDD" id="cd03134">
    <property type="entry name" value="GATase1_PfpI_like"/>
    <property type="match status" value="1"/>
</dbReference>
<dbReference type="Proteomes" id="UP000029736">
    <property type="component" value="Unassembled WGS sequence"/>
</dbReference>
<dbReference type="AlphaFoldDB" id="A0A098SAG1"/>
<dbReference type="Pfam" id="PF01965">
    <property type="entry name" value="DJ-1_PfpI"/>
    <property type="match status" value="1"/>
</dbReference>
<comment type="caution">
    <text evidence="3">The sequence shown here is derived from an EMBL/GenBank/DDBJ whole genome shotgun (WGS) entry which is preliminary data.</text>
</comment>
<reference evidence="3 4" key="1">
    <citation type="journal article" date="2014" name="Int. J. Syst. Evol. Microbiol.">
        <title>Phaeodactylibacter xiamenensis gen. nov., sp. nov., a member of the family Saprospiraceae isolated from the marine alga Phaeodactylum tricornutum.</title>
        <authorList>
            <person name="Chen Z.Jr."/>
            <person name="Lei X."/>
            <person name="Lai Q."/>
            <person name="Li Y."/>
            <person name="Zhang B."/>
            <person name="Zhang J."/>
            <person name="Zhang H."/>
            <person name="Yang L."/>
            <person name="Zheng W."/>
            <person name="Tian Y."/>
            <person name="Yu Z."/>
            <person name="Xu H.Jr."/>
            <person name="Zheng T."/>
        </authorList>
    </citation>
    <scope>NUCLEOTIDE SEQUENCE [LARGE SCALE GENOMIC DNA]</scope>
    <source>
        <strain evidence="3 4">KD52</strain>
    </source>
</reference>
<evidence type="ECO:0000256" key="1">
    <source>
        <dbReference type="ARBA" id="ARBA00008542"/>
    </source>
</evidence>
<dbReference type="SUPFAM" id="SSF52317">
    <property type="entry name" value="Class I glutamine amidotransferase-like"/>
    <property type="match status" value="1"/>
</dbReference>
<dbReference type="EMBL" id="JPOS01000004">
    <property type="protein sequence ID" value="KGE89524.1"/>
    <property type="molecule type" value="Genomic_DNA"/>
</dbReference>
<accession>A0A098SAG1</accession>
<dbReference type="Gene3D" id="3.40.50.880">
    <property type="match status" value="1"/>
</dbReference>
<dbReference type="OrthoDB" id="9792284at2"/>
<sequence>MNNRKLNDNKVAILATDGFEQSELQEPMKALISEGATVHIISLSEGQIRGWEKGNWAITPVHVDIAVDRANPAEYTGLVLPGGVINPDKLRRYPHVTDFIRGFAGLNKPIAAICHAPWLLIEAELVNGRTVTSFESIRTDLENAGANWVNEEVVTDGLITTSRNPGDLDAFSHRFIEQLLTETPSSSSV</sequence>
<dbReference type="InterPro" id="IPR029062">
    <property type="entry name" value="Class_I_gatase-like"/>
</dbReference>
<dbReference type="PANTHER" id="PTHR42733">
    <property type="entry name" value="DJ-1 PROTEIN"/>
    <property type="match status" value="1"/>
</dbReference>